<dbReference type="SUPFAM" id="SSF109604">
    <property type="entry name" value="HD-domain/PDEase-like"/>
    <property type="match status" value="1"/>
</dbReference>
<feature type="domain" description="HD-GYP" evidence="1">
    <location>
        <begin position="115"/>
        <end position="307"/>
    </location>
</feature>
<organism evidence="2 3">
    <name type="scientific">Carboxydothermus islandicus</name>
    <dbReference type="NCBI Taxonomy" id="661089"/>
    <lineage>
        <taxon>Bacteria</taxon>
        <taxon>Bacillati</taxon>
        <taxon>Bacillota</taxon>
        <taxon>Clostridia</taxon>
        <taxon>Thermoanaerobacterales</taxon>
        <taxon>Thermoanaerobacteraceae</taxon>
        <taxon>Carboxydothermus</taxon>
    </lineage>
</organism>
<evidence type="ECO:0000313" key="3">
    <source>
        <dbReference type="Proteomes" id="UP000187338"/>
    </source>
</evidence>
<dbReference type="SMART" id="SM00471">
    <property type="entry name" value="HDc"/>
    <property type="match status" value="1"/>
</dbReference>
<evidence type="ECO:0000313" key="2">
    <source>
        <dbReference type="EMBL" id="GAV25238.1"/>
    </source>
</evidence>
<protein>
    <recommendedName>
        <fullName evidence="1">HD-GYP domain-containing protein</fullName>
    </recommendedName>
</protein>
<proteinExistence type="predicted"/>
<dbReference type="PANTHER" id="PTHR43155">
    <property type="entry name" value="CYCLIC DI-GMP PHOSPHODIESTERASE PA4108-RELATED"/>
    <property type="match status" value="1"/>
</dbReference>
<reference evidence="3" key="1">
    <citation type="submission" date="2016-12" db="EMBL/GenBank/DDBJ databases">
        <title>Draft Genome Sequences od Carboxydothermus pertinax and islandicus, Hydrogenogenic Carboxydotrophic Bacteria.</title>
        <authorList>
            <person name="Fukuyama Y."/>
            <person name="Ohmae K."/>
            <person name="Yoneda Y."/>
            <person name="Yoshida T."/>
            <person name="Sako Y."/>
        </authorList>
    </citation>
    <scope>NUCLEOTIDE SEQUENCE [LARGE SCALE GENOMIC DNA]</scope>
    <source>
        <strain evidence="3">SET</strain>
    </source>
</reference>
<dbReference type="Pfam" id="PF13487">
    <property type="entry name" value="HD_5"/>
    <property type="match status" value="1"/>
</dbReference>
<name>A0A1L8D237_9THEO</name>
<dbReference type="Gene3D" id="1.10.3210.10">
    <property type="entry name" value="Hypothetical protein af1432"/>
    <property type="match status" value="1"/>
</dbReference>
<dbReference type="RefSeq" id="WP_166503992.1">
    <property type="nucleotide sequence ID" value="NZ_BDJL01000035.1"/>
</dbReference>
<gene>
    <name evidence="2" type="ORF">ciss_11710</name>
</gene>
<sequence>MARKASIFEKSFHASSRALLLTDREGNLIAANQQFYQLFKQEKIDFANFNIFHIFPALKATKHSLTPKKGIILQTSKNLIVKVDIDCNQSFDFRLFYFKLLQSEVKTFKLTNLINEAKNLQSVKLVSKILEIRDPYTSGHQENVARLAVAIAQELGCPPPVLKSIYIASLLHDVGKIGIPIEILNKPGKLLKPEFELIKTHPLTGYSLLNDVDFDAPISEFVLQHHERIDGSGYPNGLKGDEIYLEAKIIAVADVVEAMSAHRPYRPSLGIGAALKEIKAGAGKLYDQEIAAACLHLFRKKKFTLSP</sequence>
<dbReference type="InterPro" id="IPR037522">
    <property type="entry name" value="HD_GYP_dom"/>
</dbReference>
<dbReference type="STRING" id="661089.ciss_11710"/>
<dbReference type="InterPro" id="IPR003607">
    <property type="entry name" value="HD/PDEase_dom"/>
</dbReference>
<dbReference type="PANTHER" id="PTHR43155:SF2">
    <property type="entry name" value="CYCLIC DI-GMP PHOSPHODIESTERASE PA4108"/>
    <property type="match status" value="1"/>
</dbReference>
<dbReference type="AlphaFoldDB" id="A0A1L8D237"/>
<accession>A0A1L8D237</accession>
<dbReference type="CDD" id="cd00077">
    <property type="entry name" value="HDc"/>
    <property type="match status" value="1"/>
</dbReference>
<comment type="caution">
    <text evidence="2">The sequence shown here is derived from an EMBL/GenBank/DDBJ whole genome shotgun (WGS) entry which is preliminary data.</text>
</comment>
<evidence type="ECO:0000259" key="1">
    <source>
        <dbReference type="PROSITE" id="PS51832"/>
    </source>
</evidence>
<dbReference type="PROSITE" id="PS51832">
    <property type="entry name" value="HD_GYP"/>
    <property type="match status" value="1"/>
</dbReference>
<keyword evidence="3" id="KW-1185">Reference proteome</keyword>
<dbReference type="EMBL" id="BDJL01000035">
    <property type="protein sequence ID" value="GAV25238.1"/>
    <property type="molecule type" value="Genomic_DNA"/>
</dbReference>
<dbReference type="Proteomes" id="UP000187338">
    <property type="component" value="Unassembled WGS sequence"/>
</dbReference>